<dbReference type="OrthoDB" id="331948at2759"/>
<dbReference type="EC" id="2.3.1.225" evidence="10"/>
<evidence type="ECO:0000256" key="1">
    <source>
        <dbReference type="ARBA" id="ARBA00004141"/>
    </source>
</evidence>
<evidence type="ECO:0000256" key="3">
    <source>
        <dbReference type="ARBA" id="ARBA00022692"/>
    </source>
</evidence>
<comment type="caution">
    <text evidence="13">The sequence shown here is derived from an EMBL/GenBank/DDBJ whole genome shotgun (WGS) entry which is preliminary data.</text>
</comment>
<dbReference type="Pfam" id="PF01529">
    <property type="entry name" value="DHHC"/>
    <property type="match status" value="1"/>
</dbReference>
<dbReference type="PANTHER" id="PTHR12246">
    <property type="entry name" value="PALMITOYLTRANSFERASE ZDHHC16"/>
    <property type="match status" value="1"/>
</dbReference>
<evidence type="ECO:0000256" key="7">
    <source>
        <dbReference type="ARBA" id="ARBA00023288"/>
    </source>
</evidence>
<dbReference type="GO" id="GO:0019706">
    <property type="term" value="F:protein-cysteine S-palmitoyltransferase activity"/>
    <property type="evidence" value="ECO:0007669"/>
    <property type="project" value="UniProtKB-EC"/>
</dbReference>
<evidence type="ECO:0000256" key="6">
    <source>
        <dbReference type="ARBA" id="ARBA00023139"/>
    </source>
</evidence>
<evidence type="ECO:0000313" key="13">
    <source>
        <dbReference type="EMBL" id="GEM06760.1"/>
    </source>
</evidence>
<keyword evidence="2 10" id="KW-0808">Transferase</keyword>
<protein>
    <recommendedName>
        <fullName evidence="10">Palmitoyltransferase</fullName>
        <ecNumber evidence="10">2.3.1.225</ecNumber>
    </recommendedName>
</protein>
<evidence type="ECO:0000256" key="4">
    <source>
        <dbReference type="ARBA" id="ARBA00022989"/>
    </source>
</evidence>
<dbReference type="PROSITE" id="PS50216">
    <property type="entry name" value="DHHC"/>
    <property type="match status" value="1"/>
</dbReference>
<keyword evidence="6" id="KW-0564">Palmitate</keyword>
<evidence type="ECO:0000256" key="8">
    <source>
        <dbReference type="ARBA" id="ARBA00023315"/>
    </source>
</evidence>
<feature type="region of interest" description="Disordered" evidence="11">
    <location>
        <begin position="363"/>
        <end position="495"/>
    </location>
</feature>
<evidence type="ECO:0000313" key="14">
    <source>
        <dbReference type="Proteomes" id="UP000321518"/>
    </source>
</evidence>
<evidence type="ECO:0000256" key="2">
    <source>
        <dbReference type="ARBA" id="ARBA00022679"/>
    </source>
</evidence>
<proteinExistence type="inferred from homology"/>
<evidence type="ECO:0000256" key="11">
    <source>
        <dbReference type="SAM" id="MobiDB-lite"/>
    </source>
</evidence>
<keyword evidence="8 10" id="KW-0012">Acyltransferase</keyword>
<name>A0A511K8U9_RHOTO</name>
<keyword evidence="3 10" id="KW-0812">Transmembrane</keyword>
<feature type="transmembrane region" description="Helical" evidence="10">
    <location>
        <begin position="6"/>
        <end position="31"/>
    </location>
</feature>
<evidence type="ECO:0000256" key="10">
    <source>
        <dbReference type="RuleBase" id="RU079119"/>
    </source>
</evidence>
<feature type="compositionally biased region" description="Acidic residues" evidence="11">
    <location>
        <begin position="390"/>
        <end position="400"/>
    </location>
</feature>
<feature type="compositionally biased region" description="Basic and acidic residues" evidence="11">
    <location>
        <begin position="438"/>
        <end position="455"/>
    </location>
</feature>
<evidence type="ECO:0000256" key="5">
    <source>
        <dbReference type="ARBA" id="ARBA00023136"/>
    </source>
</evidence>
<gene>
    <name evidence="13" type="ORF">Rt10032_c02g0777</name>
</gene>
<organism evidence="13 14">
    <name type="scientific">Rhodotorula toruloides</name>
    <name type="common">Yeast</name>
    <name type="synonym">Rhodosporidium toruloides</name>
    <dbReference type="NCBI Taxonomy" id="5286"/>
    <lineage>
        <taxon>Eukaryota</taxon>
        <taxon>Fungi</taxon>
        <taxon>Dikarya</taxon>
        <taxon>Basidiomycota</taxon>
        <taxon>Pucciniomycotina</taxon>
        <taxon>Microbotryomycetes</taxon>
        <taxon>Sporidiobolales</taxon>
        <taxon>Sporidiobolaceae</taxon>
        <taxon>Rhodotorula</taxon>
    </lineage>
</organism>
<accession>A0A511K8U9</accession>
<feature type="transmembrane region" description="Helical" evidence="10">
    <location>
        <begin position="157"/>
        <end position="183"/>
    </location>
</feature>
<keyword evidence="4 10" id="KW-1133">Transmembrane helix</keyword>
<evidence type="ECO:0000256" key="9">
    <source>
        <dbReference type="ARBA" id="ARBA00048048"/>
    </source>
</evidence>
<dbReference type="InterPro" id="IPR039859">
    <property type="entry name" value="PFA4/ZDH16/20/ERF2-like"/>
</dbReference>
<comment type="catalytic activity">
    <reaction evidence="9 10">
        <text>L-cysteinyl-[protein] + hexadecanoyl-CoA = S-hexadecanoyl-L-cysteinyl-[protein] + CoA</text>
        <dbReference type="Rhea" id="RHEA:36683"/>
        <dbReference type="Rhea" id="RHEA-COMP:10131"/>
        <dbReference type="Rhea" id="RHEA-COMP:11032"/>
        <dbReference type="ChEBI" id="CHEBI:29950"/>
        <dbReference type="ChEBI" id="CHEBI:57287"/>
        <dbReference type="ChEBI" id="CHEBI:57379"/>
        <dbReference type="ChEBI" id="CHEBI:74151"/>
        <dbReference type="EC" id="2.3.1.225"/>
    </reaction>
</comment>
<comment type="subcellular location">
    <subcellularLocation>
        <location evidence="1">Membrane</location>
        <topology evidence="1">Multi-pass membrane protein</topology>
    </subcellularLocation>
</comment>
<comment type="similarity">
    <text evidence="10">Belongs to the DHHC palmitoyltransferase family.</text>
</comment>
<dbReference type="AlphaFoldDB" id="A0A511K8U9"/>
<feature type="domain" description="Palmitoyltransferase DHHC" evidence="12">
    <location>
        <begin position="106"/>
        <end position="197"/>
    </location>
</feature>
<evidence type="ECO:0000259" key="12">
    <source>
        <dbReference type="Pfam" id="PF01529"/>
    </source>
</evidence>
<keyword evidence="5 10" id="KW-0472">Membrane</keyword>
<dbReference type="EMBL" id="BJWK01000002">
    <property type="protein sequence ID" value="GEM06760.1"/>
    <property type="molecule type" value="Genomic_DNA"/>
</dbReference>
<dbReference type="GO" id="GO:0016020">
    <property type="term" value="C:membrane"/>
    <property type="evidence" value="ECO:0007669"/>
    <property type="project" value="UniProtKB-SubCell"/>
</dbReference>
<keyword evidence="7" id="KW-0449">Lipoprotein</keyword>
<feature type="compositionally biased region" description="Acidic residues" evidence="11">
    <location>
        <begin position="422"/>
        <end position="437"/>
    </location>
</feature>
<feature type="transmembrane region" description="Helical" evidence="10">
    <location>
        <begin position="43"/>
        <end position="63"/>
    </location>
</feature>
<reference evidence="13 14" key="1">
    <citation type="submission" date="2019-07" db="EMBL/GenBank/DDBJ databases">
        <title>Rhodotorula toruloides NBRC10032 genome sequencing.</title>
        <authorList>
            <person name="Shida Y."/>
            <person name="Takaku H."/>
            <person name="Ogasawara W."/>
            <person name="Mori K."/>
        </authorList>
    </citation>
    <scope>NUCLEOTIDE SEQUENCE [LARGE SCALE GENOMIC DNA]</scope>
    <source>
        <strain evidence="13 14">NBRC10032</strain>
    </source>
</reference>
<dbReference type="InterPro" id="IPR001594">
    <property type="entry name" value="Palmitoyltrfase_DHHC"/>
</dbReference>
<feature type="region of interest" description="Disordered" evidence="11">
    <location>
        <begin position="299"/>
        <end position="329"/>
    </location>
</feature>
<dbReference type="Proteomes" id="UP000321518">
    <property type="component" value="Unassembled WGS sequence"/>
</dbReference>
<feature type="compositionally biased region" description="Low complexity" evidence="11">
    <location>
        <begin position="402"/>
        <end position="415"/>
    </location>
</feature>
<sequence length="516" mass="57712">MGGKFVGRLWITGVLSLISFIGFSSQIWVVLPSYGWDWTDRELWWRLGPFNVLLGLVFLNYGLTARTNPGTVPKGWEPDWRLLEAGQVEVKKRTGGPRFCRTCRGPWVNNCVGHHNYAHFLRFLFFVDVACSYHLWMISTRAFQSLAFGGNPTTTQVVLLILNYTACLPVLIAVGIFSLFQFWSLLTNTTTIESWEKDRAASLKRRGKIREVSLSVFEPLGLPSLVDQLLPNRSGTNRDHFILLAVQYKYPYHLTYLQNIHSVLGKNSLFWCWPQPTPGDGLAYPVAPGADVKDQLAWPPRDEFQPYSRKRARPLPPPEEAFTYGDDLNPALLRDGRAEELLPGQAGLDEAEDALEGGLRRRQFSTGAARRPPWQDQEDDSDGTSVYDETSSEEDEDDEVPLGTLAARRARTAAASGGGVAGEDELAADNEEEEDLDPERVVRIRRGSEGYEVRPRLAGPPFHDRLSASRCGTTTDDGGWERIDQEGGLSINGPLRATTEDSLRCRPSHVVYDEGA</sequence>
<comment type="domain">
    <text evidence="10">The DHHC domain is required for palmitoyltransferase activity.</text>
</comment>